<evidence type="ECO:0000313" key="2">
    <source>
        <dbReference type="Proteomes" id="UP000198575"/>
    </source>
</evidence>
<dbReference type="InterPro" id="IPR011051">
    <property type="entry name" value="RmlC_Cupin_sf"/>
</dbReference>
<accession>A0A1I4YZQ8</accession>
<protein>
    <submittedName>
        <fullName evidence="1">Uncharacterized protein</fullName>
    </submittedName>
</protein>
<dbReference type="RefSeq" id="WP_092408909.1">
    <property type="nucleotide sequence ID" value="NZ_FOVF01000021.1"/>
</dbReference>
<dbReference type="EMBL" id="FOVF01000021">
    <property type="protein sequence ID" value="SFN43515.1"/>
    <property type="molecule type" value="Genomic_DNA"/>
</dbReference>
<keyword evidence="2" id="KW-1185">Reference proteome</keyword>
<dbReference type="InterPro" id="IPR014710">
    <property type="entry name" value="RmlC-like_jellyroll"/>
</dbReference>
<dbReference type="SUPFAM" id="SSF51182">
    <property type="entry name" value="RmlC-like cupins"/>
    <property type="match status" value="1"/>
</dbReference>
<sequence length="433" mass="47992">MTAATCPAPSAVAGAHSVQAYFHRLGERISSELGEGRAAVYAGLERVAAEQLAAFNPSAHISHADLVDYVLGAETLCKQADLDGNFAEPPVSLYNGGDFDISALTWLDGTTSIHQHAFCGAFHVLSGSSIHCRYRFDPWRPPEPRQRAIAGRLALLDLEVLHAGDTRVIARGDDLIHSLFHMIRPSVTIVIRTITDDAGADVQYDYRWPGLAHHPFQRHAPTIRKQQYLRMLRVLDESAAPAHLRRVLADADLFLAYVLVSEQTRISADPDQARALSSLCSRLSANEQDLVCRAAHNDLLSQTLVDCRRKLHDPGHRFLLALLLNVFDREELLGLVQREFEVADSVDQVMCWVAEMTGNTDRYQNLIGLDFSATELQMLEAMVRGAGLEVVLEQFADRYGAAEVDRQRDALAALFAALKRCALFHHIFADLPE</sequence>
<name>A0A1I4YZQ8_9GAMM</name>
<dbReference type="AlphaFoldDB" id="A0A1I4YZQ8"/>
<dbReference type="Gene3D" id="2.60.120.10">
    <property type="entry name" value="Jelly Rolls"/>
    <property type="match status" value="1"/>
</dbReference>
<gene>
    <name evidence="1" type="ORF">SAMN05216289_12146</name>
</gene>
<proteinExistence type="predicted"/>
<dbReference type="OrthoDB" id="7056421at2"/>
<dbReference type="Proteomes" id="UP000198575">
    <property type="component" value="Unassembled WGS sequence"/>
</dbReference>
<evidence type="ECO:0000313" key="1">
    <source>
        <dbReference type="EMBL" id="SFN43515.1"/>
    </source>
</evidence>
<reference evidence="1 2" key="1">
    <citation type="submission" date="2016-10" db="EMBL/GenBank/DDBJ databases">
        <authorList>
            <person name="de Groot N.N."/>
        </authorList>
    </citation>
    <scope>NUCLEOTIDE SEQUENCE [LARGE SCALE GENOMIC DNA]</scope>
    <source>
        <strain evidence="1 2">CGMCC 1.7659</strain>
    </source>
</reference>
<organism evidence="1 2">
    <name type="scientific">Dokdonella immobilis</name>
    <dbReference type="NCBI Taxonomy" id="578942"/>
    <lineage>
        <taxon>Bacteria</taxon>
        <taxon>Pseudomonadati</taxon>
        <taxon>Pseudomonadota</taxon>
        <taxon>Gammaproteobacteria</taxon>
        <taxon>Lysobacterales</taxon>
        <taxon>Rhodanobacteraceae</taxon>
        <taxon>Dokdonella</taxon>
    </lineage>
</organism>